<keyword evidence="6" id="KW-0347">Helicase</keyword>
<protein>
    <recommendedName>
        <fullName evidence="10">TATA-binding protein-associated factor mot1</fullName>
    </recommendedName>
    <alternativeName>
        <fullName evidence="11">Modifier of transcription 1</fullName>
    </alternativeName>
</protein>
<evidence type="ECO:0000256" key="9">
    <source>
        <dbReference type="ARBA" id="ARBA00023242"/>
    </source>
</evidence>
<dbReference type="Pfam" id="PF00271">
    <property type="entry name" value="Helicase_C"/>
    <property type="match status" value="1"/>
</dbReference>
<dbReference type="InterPro" id="IPR044972">
    <property type="entry name" value="Mot1"/>
</dbReference>
<dbReference type="SUPFAM" id="SSF52540">
    <property type="entry name" value="P-loop containing nucleoside triphosphate hydrolases"/>
    <property type="match status" value="2"/>
</dbReference>
<evidence type="ECO:0000256" key="3">
    <source>
        <dbReference type="ARBA" id="ARBA00022737"/>
    </source>
</evidence>
<dbReference type="InterPro" id="IPR044078">
    <property type="entry name" value="Mot1_ATP-bd"/>
</dbReference>
<dbReference type="PROSITE" id="PS51194">
    <property type="entry name" value="HELICASE_CTER"/>
    <property type="match status" value="1"/>
</dbReference>
<dbReference type="GO" id="GO:0003677">
    <property type="term" value="F:DNA binding"/>
    <property type="evidence" value="ECO:0007669"/>
    <property type="project" value="UniProtKB-KW"/>
</dbReference>
<dbReference type="SMART" id="SM00487">
    <property type="entry name" value="DEXDc"/>
    <property type="match status" value="1"/>
</dbReference>
<dbReference type="Gene3D" id="3.40.50.10810">
    <property type="entry name" value="Tandem AAA-ATPase domain"/>
    <property type="match status" value="1"/>
</dbReference>
<dbReference type="Gene3D" id="3.40.50.300">
    <property type="entry name" value="P-loop containing nucleotide triphosphate hydrolases"/>
    <property type="match status" value="1"/>
</dbReference>
<evidence type="ECO:0000256" key="1">
    <source>
        <dbReference type="ARBA" id="ARBA00004123"/>
    </source>
</evidence>
<dbReference type="PANTHER" id="PTHR36498">
    <property type="entry name" value="TATA-BINDING PROTEIN-ASSOCIATED FACTOR 172"/>
    <property type="match status" value="1"/>
</dbReference>
<keyword evidence="4" id="KW-0547">Nucleotide-binding</keyword>
<comment type="similarity">
    <text evidence="2">Belongs to the SNF2/RAD54 helicase family.</text>
</comment>
<evidence type="ECO:0000256" key="5">
    <source>
        <dbReference type="ARBA" id="ARBA00022801"/>
    </source>
</evidence>
<evidence type="ECO:0000259" key="14">
    <source>
        <dbReference type="PROSITE" id="PS51194"/>
    </source>
</evidence>
<dbReference type="Proteomes" id="UP000193467">
    <property type="component" value="Unassembled WGS sequence"/>
</dbReference>
<dbReference type="SMART" id="SM00490">
    <property type="entry name" value="HELICc"/>
    <property type="match status" value="1"/>
</dbReference>
<keyword evidence="16" id="KW-1185">Reference proteome</keyword>
<dbReference type="Pfam" id="PF12054">
    <property type="entry name" value="DUF3535"/>
    <property type="match status" value="1"/>
</dbReference>
<dbReference type="PANTHER" id="PTHR36498:SF1">
    <property type="entry name" value="TATA-BINDING PROTEIN-ASSOCIATED FACTOR 172"/>
    <property type="match status" value="1"/>
</dbReference>
<reference evidence="15 16" key="1">
    <citation type="submission" date="2016-07" db="EMBL/GenBank/DDBJ databases">
        <title>Pervasive Adenine N6-methylation of Active Genes in Fungi.</title>
        <authorList>
            <consortium name="DOE Joint Genome Institute"/>
            <person name="Mondo S.J."/>
            <person name="Dannebaum R.O."/>
            <person name="Kuo R.C."/>
            <person name="Labutti K."/>
            <person name="Haridas S."/>
            <person name="Kuo A."/>
            <person name="Salamov A."/>
            <person name="Ahrendt S.R."/>
            <person name="Lipzen A."/>
            <person name="Sullivan W."/>
            <person name="Andreopoulos W.B."/>
            <person name="Clum A."/>
            <person name="Lindquist E."/>
            <person name="Daum C."/>
            <person name="Ramamoorthy G.K."/>
            <person name="Gryganskyi A."/>
            <person name="Culley D."/>
            <person name="Magnuson J.K."/>
            <person name="James T.Y."/>
            <person name="O'Malley M.A."/>
            <person name="Stajich J.E."/>
            <person name="Spatafora J.W."/>
            <person name="Visel A."/>
            <person name="Grigoriev I.V."/>
        </authorList>
    </citation>
    <scope>NUCLEOTIDE SEQUENCE [LARGE SCALE GENOMIC DNA]</scope>
    <source>
        <strain evidence="15 16">62-1032</strain>
    </source>
</reference>
<feature type="compositionally biased region" description="Low complexity" evidence="12">
    <location>
        <begin position="278"/>
        <end position="287"/>
    </location>
</feature>
<dbReference type="InterPro" id="IPR011989">
    <property type="entry name" value="ARM-like"/>
</dbReference>
<feature type="region of interest" description="Disordered" evidence="12">
    <location>
        <begin position="113"/>
        <end position="132"/>
    </location>
</feature>
<feature type="domain" description="Helicase ATP-binding" evidence="13">
    <location>
        <begin position="1416"/>
        <end position="1589"/>
    </location>
</feature>
<dbReference type="InterPro" id="IPR001650">
    <property type="entry name" value="Helicase_C-like"/>
</dbReference>
<evidence type="ECO:0000259" key="13">
    <source>
        <dbReference type="PROSITE" id="PS51192"/>
    </source>
</evidence>
<dbReference type="FunCoup" id="A0A1Y2FZQ8">
    <property type="interactions" value="777"/>
</dbReference>
<keyword evidence="3" id="KW-0677">Repeat</keyword>
<dbReference type="InParanoid" id="A0A1Y2FZQ8"/>
<dbReference type="Pfam" id="PF00176">
    <property type="entry name" value="SNF2-rel_dom"/>
    <property type="match status" value="1"/>
</dbReference>
<feature type="region of interest" description="Disordered" evidence="12">
    <location>
        <begin position="35"/>
        <end position="54"/>
    </location>
</feature>
<dbReference type="SUPFAM" id="SSF48371">
    <property type="entry name" value="ARM repeat"/>
    <property type="match status" value="1"/>
</dbReference>
<evidence type="ECO:0000256" key="8">
    <source>
        <dbReference type="ARBA" id="ARBA00023125"/>
    </source>
</evidence>
<proteinExistence type="inferred from homology"/>
<feature type="compositionally biased region" description="Pro residues" evidence="12">
    <location>
        <begin position="216"/>
        <end position="235"/>
    </location>
</feature>
<evidence type="ECO:0000256" key="4">
    <source>
        <dbReference type="ARBA" id="ARBA00022741"/>
    </source>
</evidence>
<dbReference type="InterPro" id="IPR049730">
    <property type="entry name" value="SNF2/RAD54-like_C"/>
</dbReference>
<dbReference type="FunFam" id="3.40.50.10810:FF:000009">
    <property type="entry name" value="B-TFIID TATA-box-binding protein-associated factor 1"/>
    <property type="match status" value="1"/>
</dbReference>
<keyword evidence="5" id="KW-0378">Hydrolase</keyword>
<dbReference type="InterPro" id="IPR016024">
    <property type="entry name" value="ARM-type_fold"/>
</dbReference>
<evidence type="ECO:0000313" key="16">
    <source>
        <dbReference type="Proteomes" id="UP000193467"/>
    </source>
</evidence>
<comment type="subcellular location">
    <subcellularLocation>
        <location evidence="1">Nucleus</location>
    </subcellularLocation>
</comment>
<dbReference type="GO" id="GO:0005524">
    <property type="term" value="F:ATP binding"/>
    <property type="evidence" value="ECO:0007669"/>
    <property type="project" value="UniProtKB-KW"/>
</dbReference>
<gene>
    <name evidence="15" type="ORF">BCR35DRAFT_276463</name>
</gene>
<comment type="caution">
    <text evidence="15">The sequence shown here is derived from an EMBL/GenBank/DDBJ whole genome shotgun (WGS) entry which is preliminary data.</text>
</comment>
<feature type="compositionally biased region" description="Basic and acidic residues" evidence="12">
    <location>
        <begin position="41"/>
        <end position="53"/>
    </location>
</feature>
<evidence type="ECO:0000256" key="6">
    <source>
        <dbReference type="ARBA" id="ARBA00022806"/>
    </source>
</evidence>
<dbReference type="GO" id="GO:0017025">
    <property type="term" value="F:TBP-class protein binding"/>
    <property type="evidence" value="ECO:0007669"/>
    <property type="project" value="InterPro"/>
</dbReference>
<dbReference type="InterPro" id="IPR014001">
    <property type="entry name" value="Helicase_ATP-bd"/>
</dbReference>
<keyword evidence="8" id="KW-0238">DNA-binding</keyword>
<dbReference type="InterPro" id="IPR038718">
    <property type="entry name" value="SNF2-like_sf"/>
</dbReference>
<accession>A0A1Y2FZQ8</accession>
<evidence type="ECO:0000256" key="10">
    <source>
        <dbReference type="ARBA" id="ARBA00073046"/>
    </source>
</evidence>
<dbReference type="CDD" id="cd17999">
    <property type="entry name" value="DEXHc_Mot1"/>
    <property type="match status" value="1"/>
</dbReference>
<evidence type="ECO:0000256" key="7">
    <source>
        <dbReference type="ARBA" id="ARBA00022840"/>
    </source>
</evidence>
<organism evidence="15 16">
    <name type="scientific">Leucosporidium creatinivorum</name>
    <dbReference type="NCBI Taxonomy" id="106004"/>
    <lineage>
        <taxon>Eukaryota</taxon>
        <taxon>Fungi</taxon>
        <taxon>Dikarya</taxon>
        <taxon>Basidiomycota</taxon>
        <taxon>Pucciniomycotina</taxon>
        <taxon>Microbotryomycetes</taxon>
        <taxon>Leucosporidiales</taxon>
        <taxon>Leucosporidium</taxon>
    </lineage>
</organism>
<dbReference type="OrthoDB" id="10252227at2759"/>
<dbReference type="GO" id="GO:0004386">
    <property type="term" value="F:helicase activity"/>
    <property type="evidence" value="ECO:0007669"/>
    <property type="project" value="UniProtKB-KW"/>
</dbReference>
<dbReference type="FunFam" id="3.40.50.300:FF:000428">
    <property type="entry name" value="TATA-binding protein-associated factor 172"/>
    <property type="match status" value="1"/>
</dbReference>
<dbReference type="Gene3D" id="1.25.10.10">
    <property type="entry name" value="Leucine-rich Repeat Variant"/>
    <property type="match status" value="2"/>
</dbReference>
<dbReference type="EMBL" id="MCGR01000008">
    <property type="protein sequence ID" value="ORY88848.1"/>
    <property type="molecule type" value="Genomic_DNA"/>
</dbReference>
<dbReference type="InterPro" id="IPR000330">
    <property type="entry name" value="SNF2_N"/>
</dbReference>
<dbReference type="CDD" id="cd18793">
    <property type="entry name" value="SF2_C_SNF"/>
    <property type="match status" value="1"/>
</dbReference>
<dbReference type="GO" id="GO:0005634">
    <property type="term" value="C:nucleus"/>
    <property type="evidence" value="ECO:0007669"/>
    <property type="project" value="UniProtKB-SubCell"/>
</dbReference>
<feature type="compositionally biased region" description="Low complexity" evidence="12">
    <location>
        <begin position="240"/>
        <end position="268"/>
    </location>
</feature>
<evidence type="ECO:0000256" key="11">
    <source>
        <dbReference type="ARBA" id="ARBA00081329"/>
    </source>
</evidence>
<dbReference type="PROSITE" id="PS51192">
    <property type="entry name" value="HELICASE_ATP_BIND_1"/>
    <property type="match status" value="1"/>
</dbReference>
<evidence type="ECO:0000313" key="15">
    <source>
        <dbReference type="EMBL" id="ORY88848.1"/>
    </source>
</evidence>
<feature type="domain" description="Helicase C-terminal" evidence="14">
    <location>
        <begin position="1759"/>
        <end position="1911"/>
    </location>
</feature>
<dbReference type="GO" id="GO:0016887">
    <property type="term" value="F:ATP hydrolysis activity"/>
    <property type="evidence" value="ECO:0007669"/>
    <property type="project" value="InterPro"/>
</dbReference>
<sequence length="1972" mass="212882">MGSRLDRLILLLDTGSTPSVRLTAARQLGAIAGTRVSHPSTDSHGHAQIKAEDSSVTTTDNIWRGVEGEWNEVIGLVARIIPHLQSRSSETRQAAAAALAHISRAVGIWDPSSAAATSSDDQADTTSEDEKSELTLGDFDVAKVLAEGALLLSSSGKEYGKLSNLSAEELAKAQKDALGKLGLGFGGAENDIGVDVGAELAAGQEVSAAPHAVKVEPPPPRPALPPPRFALPPPKFKNDPSASAESSSLRSLAAAQASPPPIASTSSLPTPPPPPPAASVSPAPAASVEEEDPYAGLSARERNKLKRKRKTEAKSGGPISTAPPAAKVRVVEAPKETNGAMASPAVAIKKEEPAEPTTGGEVVVVDPGAKARERERQGGEVQVDFEAKDRAEMEVKAGEWPWRGTVERLAVALLSPNWETRHGAALGLKEILKLQGGGGGQIAGLSAAKNLERHTLWCDDLSAKLLCVFALDRFGDYISDQVVAPVRETAAQALATLLPYMPPSSIVSVQRILIGMIEQGGAPPSLGLGDKLEMQKVINTDDKSQRGKYVWQVRHSGLLGLKYLVAVKGDMLRVTLGGEDVEMKSEEDMKPLIKAEDVSVDSSMSHTLLKNVVDAALLGLRDRDDDVRSAAAATLCPIADALVSSLPAELQQVVDVLWECLGDLKDDLSSSVGGVMDLLAKLLAFPSVLALMQSPAMGRPLTELIPRLFPFFRHTIASVRLAVLNTTLVFLELPSIDHSWADDRLLRLLFQNLIVEDRLDIRETTARAWRTSLRVSNVEEPDRLARTAGPHIDKWFAILSTPIGTAINTALFWSAKVSLSGQGGYVHNVDKAILAQDLSLVSVEAVMRGRVAGAVALGTLIAAWAPETHDATFGPRLQSGLAAEAAFSRFLSATVIEEWAAAVYSTTPSRPLAESSSLAARLVQILHTLLAADAPASWTEMSSIVQRLLTDCQALYASFGQQGKVPADKLPTVPSVFGIQQAQQVAASFNALVPLMGKGVRKNVLPALQERHRKVVSAIGYYEATKAKHDRQVFAALGGAVVALRVIPAKLTPVIRSITNSIKAEEDVDLQARSANAIAAFIDICSAPDSPVRTNPSDKLVKNLCTFLCQDVSRTPIFAASKGLKKGVLTLEYKPARGVATKESKDATIESEEVITARLVYRGAQLALSQLAARFGPELLNRVPKLWGCMSEALLFIYASGDIEQADAILAADDSRGQDLLDCLTVLPTGAQKLGDSLHDRLTALFPALVLATRSKFAVVRYSVARCFAALCDVVPTEGLRYVVEGVIPVLGDPLNLNNRRGAIELISHIVELLDIKILPYVIFLVVPVLGRMSDSDDDVRLVATNTFATLIKLVPLEAGLPDPPGFSAELLAKRQHERDFLTQLLDGNKVQEYKIPIDIDIELRKYQRDGVSWLAFLAKYQLHGLLCDDMGLGKTLQSICILASMHHERAERHKATGSLDTVHLPSLIICPPTLTGHWKHEINTYAKNLRPLIYTGAKAERERLVASIGKYDAVIMSYDIARNDIDSLGALDWHYCILDEGHVIKNGKTKLTKAVKSIKAIHRLILSGTPIQNNVLELWSLFDFLMPGFLGSEKAFNDRFGKPIAASRDAKSSSKEQEAGALALEALHKQVLPFLLRRLKEDVLDDLPPKIIQDYYCELSPLQKQLYDDFSTTQAQQVVGEVSSGGGKPQHVFQALQYLRKLVNHPTLVIKPELAHHQAVVAKIEQGGGSLRDTEHAPKLGALKQILLDCGIGTPSADADPTTEAVSQHRVLIFCQLKQMLDIVENDLFKALMPSVTYMRMDGATDVSKRHAITQTFNADPSIDCLLLTTHVGGLGLNLTGADTVIFVEHDWNPMKDLQAMDRAHRLGQKKVVNVYRLIMRGTLEEKIMGLQRFKLNIASSVVTQQNSDLASLGTDQILDLFNVSSEDAPPVVAKDRPVGQKALLEGLGDLQDEGEYQDLDFSAFQASLNA</sequence>
<dbReference type="STRING" id="106004.A0A1Y2FZQ8"/>
<keyword evidence="9" id="KW-0539">Nucleus</keyword>
<evidence type="ECO:0000256" key="12">
    <source>
        <dbReference type="SAM" id="MobiDB-lite"/>
    </source>
</evidence>
<feature type="region of interest" description="Disordered" evidence="12">
    <location>
        <begin position="209"/>
        <end position="326"/>
    </location>
</feature>
<keyword evidence="7" id="KW-0067">ATP-binding</keyword>
<evidence type="ECO:0000256" key="2">
    <source>
        <dbReference type="ARBA" id="ARBA00007025"/>
    </source>
</evidence>
<dbReference type="InterPro" id="IPR027417">
    <property type="entry name" value="P-loop_NTPase"/>
</dbReference>
<dbReference type="InterPro" id="IPR022707">
    <property type="entry name" value="Mot1_central_dom"/>
</dbReference>
<name>A0A1Y2FZQ8_9BASI</name>